<sequence length="200" mass="21372">MTEHTPERDPRSRFEDEGIPDLQDGTPEQQWAEDPQEAPLPADRPIAVDDYGTTVDEQIQGEPLDGRLEREVPEEEASFGTDTPVTVQRAPRSDPDERPLTEDGGLGVGSDLDTDFQEDTGVDEDAGRAGRLVAADEGAHPDTEPDEVARDVGPDMGGYSAEEAAMRVDSDVAEDPDAGSGRTEADDGGYLPGEGTGRPL</sequence>
<proteinExistence type="predicted"/>
<organism evidence="3 4">
    <name type="scientific">Nonomuraea corallina</name>
    <dbReference type="NCBI Taxonomy" id="2989783"/>
    <lineage>
        <taxon>Bacteria</taxon>
        <taxon>Bacillati</taxon>
        <taxon>Actinomycetota</taxon>
        <taxon>Actinomycetes</taxon>
        <taxon>Streptosporangiales</taxon>
        <taxon>Streptosporangiaceae</taxon>
        <taxon>Nonomuraea</taxon>
    </lineage>
</organism>
<evidence type="ECO:0000259" key="2">
    <source>
        <dbReference type="Pfam" id="PF18970"/>
    </source>
</evidence>
<feature type="compositionally biased region" description="Basic and acidic residues" evidence="1">
    <location>
        <begin position="137"/>
        <end position="153"/>
    </location>
</feature>
<reference evidence="3" key="1">
    <citation type="submission" date="2022-11" db="EMBL/GenBank/DDBJ databases">
        <title>Nonomuraea corallina sp. nov., a new species of the genus Nonomuraea isolated from sea side sediment in Thai sea.</title>
        <authorList>
            <person name="Ngamcharungchit C."/>
            <person name="Matsumoto A."/>
            <person name="Suriyachadkun C."/>
            <person name="Panbangred W."/>
            <person name="Inahashi Y."/>
            <person name="Intra B."/>
        </authorList>
    </citation>
    <scope>NUCLEOTIDE SEQUENCE</scope>
    <source>
        <strain evidence="3">MCN248</strain>
    </source>
</reference>
<feature type="region of interest" description="Disordered" evidence="1">
    <location>
        <begin position="1"/>
        <end position="200"/>
    </location>
</feature>
<feature type="compositionally biased region" description="Gly residues" evidence="1">
    <location>
        <begin position="190"/>
        <end position="200"/>
    </location>
</feature>
<keyword evidence="4" id="KW-1185">Reference proteome</keyword>
<dbReference type="InterPro" id="IPR043763">
    <property type="entry name" value="DUF5709"/>
</dbReference>
<comment type="caution">
    <text evidence="3">The sequence shown here is derived from an EMBL/GenBank/DDBJ whole genome shotgun (WGS) entry which is preliminary data.</text>
</comment>
<dbReference type="Proteomes" id="UP001144036">
    <property type="component" value="Unassembled WGS sequence"/>
</dbReference>
<evidence type="ECO:0000313" key="3">
    <source>
        <dbReference type="EMBL" id="MDA0634809.1"/>
    </source>
</evidence>
<feature type="compositionally biased region" description="Basic and acidic residues" evidence="1">
    <location>
        <begin position="91"/>
        <end position="101"/>
    </location>
</feature>
<dbReference type="RefSeq" id="WP_270155634.1">
    <property type="nucleotide sequence ID" value="NZ_JAPNNL010000051.1"/>
</dbReference>
<evidence type="ECO:0000313" key="4">
    <source>
        <dbReference type="Proteomes" id="UP001144036"/>
    </source>
</evidence>
<protein>
    <submittedName>
        <fullName evidence="3">DUF5709 domain-containing protein</fullName>
    </submittedName>
</protein>
<accession>A0ABT4SCA4</accession>
<feature type="compositionally biased region" description="Acidic residues" evidence="1">
    <location>
        <begin position="112"/>
        <end position="124"/>
    </location>
</feature>
<dbReference type="EMBL" id="JAPNNL010000051">
    <property type="protein sequence ID" value="MDA0634809.1"/>
    <property type="molecule type" value="Genomic_DNA"/>
</dbReference>
<gene>
    <name evidence="3" type="ORF">OUY22_15400</name>
</gene>
<evidence type="ECO:0000256" key="1">
    <source>
        <dbReference type="SAM" id="MobiDB-lite"/>
    </source>
</evidence>
<dbReference type="Pfam" id="PF18970">
    <property type="entry name" value="DUF5709"/>
    <property type="match status" value="1"/>
</dbReference>
<feature type="domain" description="DUF5709" evidence="2">
    <location>
        <begin position="125"/>
        <end position="171"/>
    </location>
</feature>
<name>A0ABT4SCA4_9ACTN</name>
<feature type="compositionally biased region" description="Basic and acidic residues" evidence="1">
    <location>
        <begin position="1"/>
        <end position="16"/>
    </location>
</feature>